<dbReference type="InterPro" id="IPR036318">
    <property type="entry name" value="FAD-bd_PCMH-like_sf"/>
</dbReference>
<evidence type="ECO:0000256" key="1">
    <source>
        <dbReference type="ARBA" id="ARBA00022630"/>
    </source>
</evidence>
<dbReference type="OrthoDB" id="9811557at2"/>
<name>A0A3D9VKQ2_THECX</name>
<comment type="caution">
    <text evidence="4">The sequence shown here is derived from an EMBL/GenBank/DDBJ whole genome shotgun (WGS) entry which is preliminary data.</text>
</comment>
<dbReference type="Gene3D" id="3.30.465.10">
    <property type="match status" value="1"/>
</dbReference>
<evidence type="ECO:0000313" key="4">
    <source>
        <dbReference type="EMBL" id="REF37951.1"/>
    </source>
</evidence>
<dbReference type="Proteomes" id="UP000256485">
    <property type="component" value="Unassembled WGS sequence"/>
</dbReference>
<gene>
    <name evidence="4" type="ORF">DFJ64_3412</name>
</gene>
<dbReference type="PANTHER" id="PTHR11748">
    <property type="entry name" value="D-LACTATE DEHYDROGENASE"/>
    <property type="match status" value="1"/>
</dbReference>
<evidence type="ECO:0000313" key="5">
    <source>
        <dbReference type="Proteomes" id="UP000256485"/>
    </source>
</evidence>
<proteinExistence type="predicted"/>
<keyword evidence="2" id="KW-0274">FAD</keyword>
<reference evidence="4 5" key="1">
    <citation type="submission" date="2018-08" db="EMBL/GenBank/DDBJ databases">
        <title>Sequencing the genomes of 1000 actinobacteria strains.</title>
        <authorList>
            <person name="Klenk H.-P."/>
        </authorList>
    </citation>
    <scope>NUCLEOTIDE SEQUENCE [LARGE SCALE GENOMIC DNA]</scope>
    <source>
        <strain evidence="4 5">DSM 22891</strain>
    </source>
</reference>
<dbReference type="Pfam" id="PF01565">
    <property type="entry name" value="FAD_binding_4"/>
    <property type="match status" value="1"/>
</dbReference>
<organism evidence="4 5">
    <name type="scientific">Thermasporomyces composti</name>
    <dbReference type="NCBI Taxonomy" id="696763"/>
    <lineage>
        <taxon>Bacteria</taxon>
        <taxon>Bacillati</taxon>
        <taxon>Actinomycetota</taxon>
        <taxon>Actinomycetes</taxon>
        <taxon>Propionibacteriales</taxon>
        <taxon>Nocardioidaceae</taxon>
        <taxon>Thermasporomyces</taxon>
    </lineage>
</organism>
<evidence type="ECO:0000259" key="3">
    <source>
        <dbReference type="PROSITE" id="PS51387"/>
    </source>
</evidence>
<dbReference type="EMBL" id="QTUC01000001">
    <property type="protein sequence ID" value="REF37951.1"/>
    <property type="molecule type" value="Genomic_DNA"/>
</dbReference>
<evidence type="ECO:0000256" key="2">
    <source>
        <dbReference type="ARBA" id="ARBA00022827"/>
    </source>
</evidence>
<dbReference type="GO" id="GO:0071949">
    <property type="term" value="F:FAD binding"/>
    <property type="evidence" value="ECO:0007669"/>
    <property type="project" value="InterPro"/>
</dbReference>
<dbReference type="InterPro" id="IPR006094">
    <property type="entry name" value="Oxid_FAD_bind_N"/>
</dbReference>
<feature type="domain" description="FAD-binding PCMH-type" evidence="3">
    <location>
        <begin position="6"/>
        <end position="184"/>
    </location>
</feature>
<sequence>MSSSGSDLASPQVARPRDLREARDVFVAAARAGQRVLIRGTGTAQSWGAPVHDVDLVVDTTGLDRVLAYNPADMTVAVGAGIPLTDLHATLREQRVALDAARVAEGATVGGLLATADGGPLRLTYGTLRDLVIGVTVVLADGTVARSGGHVIKNVAGYDLAKLFAGSLGAFGLVAEVVLRLHPRPKATGTLVVPCDVPTAFTHATTLLASPWEPAAVDWCDGTLLARFEGTPTGVETRLHKAATSLGVDHDIVDGPREAATWAQVAEVVRGVEGDTVLRAGTRPDALPQLAAALDSLAAEHGVEASLTSSLGVGVHTVRLRGGSLDGHAHVVRAWRRRVLESGGSVTLHRRPHALDELVPSWGPAPTSATLLRALKQQLDPDGRLAPGRFAPWL</sequence>
<dbReference type="InterPro" id="IPR016169">
    <property type="entry name" value="FAD-bd_PCMH_sub2"/>
</dbReference>
<dbReference type="RefSeq" id="WP_115851325.1">
    <property type="nucleotide sequence ID" value="NZ_QTUC01000001.1"/>
</dbReference>
<dbReference type="SUPFAM" id="SSF56176">
    <property type="entry name" value="FAD-binding/transporter-associated domain-like"/>
    <property type="match status" value="1"/>
</dbReference>
<dbReference type="GO" id="GO:0003824">
    <property type="term" value="F:catalytic activity"/>
    <property type="evidence" value="ECO:0007669"/>
    <property type="project" value="InterPro"/>
</dbReference>
<dbReference type="InterPro" id="IPR016164">
    <property type="entry name" value="FAD-linked_Oxase-like_C"/>
</dbReference>
<dbReference type="SUPFAM" id="SSF55103">
    <property type="entry name" value="FAD-linked oxidases, C-terminal domain"/>
    <property type="match status" value="1"/>
</dbReference>
<protein>
    <submittedName>
        <fullName evidence="4">Glycolate oxidase FAD binding subunit</fullName>
    </submittedName>
</protein>
<keyword evidence="1" id="KW-0285">Flavoprotein</keyword>
<dbReference type="PANTHER" id="PTHR11748:SF103">
    <property type="entry name" value="GLYCOLATE OXIDASE SUBUNIT GLCE"/>
    <property type="match status" value="1"/>
</dbReference>
<keyword evidence="5" id="KW-1185">Reference proteome</keyword>
<dbReference type="PROSITE" id="PS51387">
    <property type="entry name" value="FAD_PCMH"/>
    <property type="match status" value="1"/>
</dbReference>
<dbReference type="AlphaFoldDB" id="A0A3D9VKQ2"/>
<accession>A0A3D9VKQ2</accession>
<dbReference type="InterPro" id="IPR016166">
    <property type="entry name" value="FAD-bd_PCMH"/>
</dbReference>